<evidence type="ECO:0000313" key="2">
    <source>
        <dbReference type="EMBL" id="KAK5970526.1"/>
    </source>
</evidence>
<organism evidence="2 3">
    <name type="scientific">Trichostrongylus colubriformis</name>
    <name type="common">Black scour worm</name>
    <dbReference type="NCBI Taxonomy" id="6319"/>
    <lineage>
        <taxon>Eukaryota</taxon>
        <taxon>Metazoa</taxon>
        <taxon>Ecdysozoa</taxon>
        <taxon>Nematoda</taxon>
        <taxon>Chromadorea</taxon>
        <taxon>Rhabditida</taxon>
        <taxon>Rhabditina</taxon>
        <taxon>Rhabditomorpha</taxon>
        <taxon>Strongyloidea</taxon>
        <taxon>Trichostrongylidae</taxon>
        <taxon>Trichostrongylus</taxon>
    </lineage>
</organism>
<gene>
    <name evidence="2" type="ORF">GCK32_021413</name>
</gene>
<feature type="transmembrane region" description="Helical" evidence="1">
    <location>
        <begin position="21"/>
        <end position="43"/>
    </location>
</feature>
<evidence type="ECO:0000256" key="1">
    <source>
        <dbReference type="SAM" id="Phobius"/>
    </source>
</evidence>
<keyword evidence="1" id="KW-0472">Membrane</keyword>
<accession>A0AAN8F012</accession>
<dbReference type="Proteomes" id="UP001331761">
    <property type="component" value="Unassembled WGS sequence"/>
</dbReference>
<dbReference type="AlphaFoldDB" id="A0AAN8F012"/>
<keyword evidence="1" id="KW-0812">Transmembrane</keyword>
<name>A0AAN8F012_TRICO</name>
<reference evidence="2 3" key="1">
    <citation type="submission" date="2019-10" db="EMBL/GenBank/DDBJ databases">
        <title>Assembly and Annotation for the nematode Trichostrongylus colubriformis.</title>
        <authorList>
            <person name="Martin J."/>
        </authorList>
    </citation>
    <scope>NUCLEOTIDE SEQUENCE [LARGE SCALE GENOMIC DNA]</scope>
    <source>
        <strain evidence="2">G859</strain>
        <tissue evidence="2">Whole worm</tissue>
    </source>
</reference>
<keyword evidence="1" id="KW-1133">Transmembrane helix</keyword>
<keyword evidence="3" id="KW-1185">Reference proteome</keyword>
<protein>
    <submittedName>
        <fullName evidence="2">Uncharacterized protein</fullName>
    </submittedName>
</protein>
<comment type="caution">
    <text evidence="2">The sequence shown here is derived from an EMBL/GenBank/DDBJ whole genome shotgun (WGS) entry which is preliminary data.</text>
</comment>
<evidence type="ECO:0000313" key="3">
    <source>
        <dbReference type="Proteomes" id="UP001331761"/>
    </source>
</evidence>
<feature type="transmembrane region" description="Helical" evidence="1">
    <location>
        <begin position="55"/>
        <end position="75"/>
    </location>
</feature>
<sequence length="110" mass="12860">MITYIFQTSDHYYWDHSVVKVFFISCLIPLVLAIPSSLFTVLTDFNIYQNSTVNIIAIVTLDITTPITWLLYIFCIGHIRRSLFDCINCIRCKIGLRRYIDDSKISMEKL</sequence>
<dbReference type="EMBL" id="WIXE01018880">
    <property type="protein sequence ID" value="KAK5970526.1"/>
    <property type="molecule type" value="Genomic_DNA"/>
</dbReference>
<proteinExistence type="predicted"/>